<keyword evidence="2" id="KW-0067">ATP-binding</keyword>
<accession>A0ABU6DST6</accession>
<comment type="caution">
    <text evidence="4">The sequence shown here is derived from an EMBL/GenBank/DDBJ whole genome shotgun (WGS) entry which is preliminary data.</text>
</comment>
<proteinExistence type="predicted"/>
<dbReference type="Gene3D" id="3.90.1200.10">
    <property type="match status" value="1"/>
</dbReference>
<sequence length="336" mass="39601">MNKKRERLIKDWLTSVLRSDQFEINYLAGDASFRRYARVIYDNKTFMLMDAPPDKEDCVPFVSVAEFLSKNKVKVPTIEAKDLENGFLLLEDFGDIVLSQELSLLNVNKYYSQCFLQLIEMQASDAEKVVPAYSREKLSAEMHLFLDWFLPSLEIELTDIERHNIENTFYLLASQALEQPQVFVHRDFHSRNLMKLTSGEALGIIDFQDAVIGADTYDLMSLVRDAYVQWPKHQVEGWIRQFYDALPEDSKMNRTFEQFHKDADLMSLQRHIKILGIFVRLFKRDGKENYLKDLPRVMWYVLHESEKYPELQSFHQFLKNRVIAKFNEVYGSYSEV</sequence>
<keyword evidence="1" id="KW-0547">Nucleotide-binding</keyword>
<gene>
    <name evidence="4" type="ORF">I2F25_03865</name>
</gene>
<evidence type="ECO:0000256" key="2">
    <source>
        <dbReference type="ARBA" id="ARBA00022840"/>
    </source>
</evidence>
<dbReference type="PANTHER" id="PTHR33540:SF1">
    <property type="entry name" value="N-ACETYLMURAMATE_N-ACETYLGLUCOSAMINE KINASE"/>
    <property type="match status" value="1"/>
</dbReference>
<protein>
    <submittedName>
        <fullName evidence="4">Phosphotransferase</fullName>
    </submittedName>
</protein>
<keyword evidence="5" id="KW-1185">Reference proteome</keyword>
<dbReference type="InterPro" id="IPR011009">
    <property type="entry name" value="Kinase-like_dom_sf"/>
</dbReference>
<feature type="domain" description="Aminoglycoside phosphotransferase" evidence="3">
    <location>
        <begin position="25"/>
        <end position="242"/>
    </location>
</feature>
<dbReference type="RefSeq" id="WP_325774786.1">
    <property type="nucleotide sequence ID" value="NZ_VTDN01000002.1"/>
</dbReference>
<evidence type="ECO:0000259" key="3">
    <source>
        <dbReference type="Pfam" id="PF01636"/>
    </source>
</evidence>
<dbReference type="SUPFAM" id="SSF56112">
    <property type="entry name" value="Protein kinase-like (PK-like)"/>
    <property type="match status" value="1"/>
</dbReference>
<reference evidence="4 5" key="1">
    <citation type="submission" date="2019-08" db="EMBL/GenBank/DDBJ databases">
        <title>Five species of Acinetobacter isolated from floral nectar and animal pollinators.</title>
        <authorList>
            <person name="Hendry T.A."/>
        </authorList>
    </citation>
    <scope>NUCLEOTIDE SEQUENCE [LARGE SCALE GENOMIC DNA]</scope>
    <source>
        <strain evidence="4 5">MD18.27</strain>
    </source>
</reference>
<name>A0ABU6DST6_9GAMM</name>
<dbReference type="EMBL" id="VTDN01000002">
    <property type="protein sequence ID" value="MEB5476194.1"/>
    <property type="molecule type" value="Genomic_DNA"/>
</dbReference>
<dbReference type="Pfam" id="PF01636">
    <property type="entry name" value="APH"/>
    <property type="match status" value="1"/>
</dbReference>
<dbReference type="Proteomes" id="UP001339883">
    <property type="component" value="Unassembled WGS sequence"/>
</dbReference>
<evidence type="ECO:0000313" key="5">
    <source>
        <dbReference type="Proteomes" id="UP001339883"/>
    </source>
</evidence>
<organism evidence="4 5">
    <name type="scientific">Acinetobacter pollinis</name>
    <dbReference type="NCBI Taxonomy" id="2605270"/>
    <lineage>
        <taxon>Bacteria</taxon>
        <taxon>Pseudomonadati</taxon>
        <taxon>Pseudomonadota</taxon>
        <taxon>Gammaproteobacteria</taxon>
        <taxon>Moraxellales</taxon>
        <taxon>Moraxellaceae</taxon>
        <taxon>Acinetobacter</taxon>
    </lineage>
</organism>
<dbReference type="InterPro" id="IPR002575">
    <property type="entry name" value="Aminoglycoside_PTrfase"/>
</dbReference>
<dbReference type="PANTHER" id="PTHR33540">
    <property type="entry name" value="TRNA THREONYLCARBAMOYLADENOSINE BIOSYNTHESIS PROTEIN TSAE"/>
    <property type="match status" value="1"/>
</dbReference>
<evidence type="ECO:0000313" key="4">
    <source>
        <dbReference type="EMBL" id="MEB5476194.1"/>
    </source>
</evidence>
<dbReference type="Gene3D" id="3.30.200.20">
    <property type="entry name" value="Phosphorylase Kinase, domain 1"/>
    <property type="match status" value="1"/>
</dbReference>
<evidence type="ECO:0000256" key="1">
    <source>
        <dbReference type="ARBA" id="ARBA00022741"/>
    </source>
</evidence>